<evidence type="ECO:0000313" key="5">
    <source>
        <dbReference type="EMBL" id="CAF3721521.1"/>
    </source>
</evidence>
<proteinExistence type="predicted"/>
<dbReference type="EMBL" id="CAJNOQ010002212">
    <property type="protein sequence ID" value="CAF0945319.1"/>
    <property type="molecule type" value="Genomic_DNA"/>
</dbReference>
<evidence type="ECO:0000313" key="3">
    <source>
        <dbReference type="EMBL" id="CAF0945319.1"/>
    </source>
</evidence>
<evidence type="ECO:0000313" key="6">
    <source>
        <dbReference type="EMBL" id="CAF3928652.1"/>
    </source>
</evidence>
<keyword evidence="1" id="KW-0812">Transmembrane</keyword>
<dbReference type="Pfam" id="PF05454">
    <property type="entry name" value="DAG1"/>
    <property type="match status" value="1"/>
</dbReference>
<name>A0A814CJC1_9BILA</name>
<comment type="caution">
    <text evidence="3">The sequence shown here is derived from an EMBL/GenBank/DDBJ whole genome shotgun (WGS) entry which is preliminary data.</text>
</comment>
<dbReference type="OrthoDB" id="5990676at2759"/>
<feature type="transmembrane region" description="Helical" evidence="1">
    <location>
        <begin position="264"/>
        <end position="286"/>
    </location>
</feature>
<keyword evidence="1" id="KW-0472">Membrane</keyword>
<organism evidence="3 7">
    <name type="scientific">Didymodactylos carnosus</name>
    <dbReference type="NCBI Taxonomy" id="1234261"/>
    <lineage>
        <taxon>Eukaryota</taxon>
        <taxon>Metazoa</taxon>
        <taxon>Spiralia</taxon>
        <taxon>Gnathifera</taxon>
        <taxon>Rotifera</taxon>
        <taxon>Eurotatoria</taxon>
        <taxon>Bdelloidea</taxon>
        <taxon>Philodinida</taxon>
        <taxon>Philodinidae</taxon>
        <taxon>Didymodactylos</taxon>
    </lineage>
</organism>
<evidence type="ECO:0000313" key="7">
    <source>
        <dbReference type="Proteomes" id="UP000663829"/>
    </source>
</evidence>
<keyword evidence="7" id="KW-1185">Reference proteome</keyword>
<dbReference type="GO" id="GO:0016010">
    <property type="term" value="C:dystrophin-associated glycoprotein complex"/>
    <property type="evidence" value="ECO:0007669"/>
    <property type="project" value="InterPro"/>
</dbReference>
<gene>
    <name evidence="3" type="ORF">GPM918_LOCUS10939</name>
    <name evidence="4" type="ORF">OVA965_LOCUS20977</name>
    <name evidence="5" type="ORF">SRO942_LOCUS10940</name>
    <name evidence="6" type="ORF">TMI583_LOCUS21511</name>
</gene>
<dbReference type="Proteomes" id="UP000663829">
    <property type="component" value="Unassembled WGS sequence"/>
</dbReference>
<feature type="domain" description="Dystroglycan C-terminal" evidence="2">
    <location>
        <begin position="323"/>
        <end position="385"/>
    </location>
</feature>
<dbReference type="EMBL" id="CAJOBC010002212">
    <property type="protein sequence ID" value="CAF3721521.1"/>
    <property type="molecule type" value="Genomic_DNA"/>
</dbReference>
<accession>A0A814CJC1</accession>
<dbReference type="EMBL" id="CAJOBA010024905">
    <property type="protein sequence ID" value="CAF3928652.1"/>
    <property type="molecule type" value="Genomic_DNA"/>
</dbReference>
<protein>
    <recommendedName>
        <fullName evidence="2">Dystroglycan C-terminal domain-containing protein</fullName>
    </recommendedName>
</protein>
<dbReference type="Proteomes" id="UP000682733">
    <property type="component" value="Unassembled WGS sequence"/>
</dbReference>
<evidence type="ECO:0000313" key="4">
    <source>
        <dbReference type="EMBL" id="CAF1137878.1"/>
    </source>
</evidence>
<reference evidence="3" key="1">
    <citation type="submission" date="2021-02" db="EMBL/GenBank/DDBJ databases">
        <authorList>
            <person name="Nowell W R."/>
        </authorList>
    </citation>
    <scope>NUCLEOTIDE SEQUENCE</scope>
</reference>
<evidence type="ECO:0000256" key="1">
    <source>
        <dbReference type="SAM" id="Phobius"/>
    </source>
</evidence>
<dbReference type="Proteomes" id="UP000681722">
    <property type="component" value="Unassembled WGS sequence"/>
</dbReference>
<dbReference type="AlphaFoldDB" id="A0A814CJC1"/>
<sequence>MNFTANAVYNKAYQRSLNINGTLYKISPQKKVWFTIENGTLFGLPLFGDHSGPFFILFQQNENLGKNMIELQLIFDFQLPSTLYYPSNHLLLGLFNISSTLYHSSIHNRYLLIRTLSQALSVSEQTLTVHKINGSMIKVYFSYDIYSTSTTNLTKLLKIMIDRFYSRRLMLISLLKLPLIEISIVRSFKHTIITTTTTIIKKPTIPTTLVNYFYSVDYFSPLSVKQMNIFSSKLTTATVLMNNRTNTKNALVLLLNNVSLPLTIIPLSIIILGLLACSIIGCCLCCKRRSSSSSTLLLSNGSQTGPNKHFYHHYYHHKHHRLRNSQQDQRQYISKGIPVVFAEELDERPHESHTPLVMRIEKPPLYEQTTITTTSSSSLPPEYTPISSLTHFIS</sequence>
<evidence type="ECO:0000259" key="2">
    <source>
        <dbReference type="Pfam" id="PF05454"/>
    </source>
</evidence>
<dbReference type="Proteomes" id="UP000677228">
    <property type="component" value="Unassembled WGS sequence"/>
</dbReference>
<dbReference type="EMBL" id="CAJNOK010011331">
    <property type="protein sequence ID" value="CAF1137878.1"/>
    <property type="molecule type" value="Genomic_DNA"/>
</dbReference>
<keyword evidence="1" id="KW-1133">Transmembrane helix</keyword>
<dbReference type="InterPro" id="IPR008465">
    <property type="entry name" value="DAG1_C"/>
</dbReference>